<dbReference type="AlphaFoldDB" id="A0A4R9K237"/>
<sequence>MSLFAFIPDSKFPNHYEICKHTGILKYSLAKERAYGDSYFLEEYQNQYKKTYYEDEPNLRMMARRRLGVMRELFGSDMRGKFLLEIGSAAGFFLDEAKKLGLQTKGYELSPREVSYSVSTLGLDVTANSILNVEDHAYSRSVDILCAFFVIEHILDIEALWLKIDAWMKPGGIVYLALPSFFGPTYQTNPEAWFATHPEDHFYDYDLGSLKKLLSILGYRFRYARPMSYHPKRDLSLRGRFPVWAYKLYSNLFCYGDTIEVAFQKK</sequence>
<organism evidence="1 2">
    <name type="scientific">Leptospira ognonensis</name>
    <dbReference type="NCBI Taxonomy" id="2484945"/>
    <lineage>
        <taxon>Bacteria</taxon>
        <taxon>Pseudomonadati</taxon>
        <taxon>Spirochaetota</taxon>
        <taxon>Spirochaetia</taxon>
        <taxon>Leptospirales</taxon>
        <taxon>Leptospiraceae</taxon>
        <taxon>Leptospira</taxon>
    </lineage>
</organism>
<dbReference type="GO" id="GO:0032259">
    <property type="term" value="P:methylation"/>
    <property type="evidence" value="ECO:0007669"/>
    <property type="project" value="UniProtKB-KW"/>
</dbReference>
<dbReference type="RefSeq" id="WP_135624203.1">
    <property type="nucleotide sequence ID" value="NZ_RQGD01000034.1"/>
</dbReference>
<dbReference type="GO" id="GO:0008168">
    <property type="term" value="F:methyltransferase activity"/>
    <property type="evidence" value="ECO:0007669"/>
    <property type="project" value="UniProtKB-KW"/>
</dbReference>
<keyword evidence="1" id="KW-0808">Transferase</keyword>
<protein>
    <submittedName>
        <fullName evidence="1">Methyltransferase domain-containing protein</fullName>
    </submittedName>
</protein>
<comment type="caution">
    <text evidence="1">The sequence shown here is derived from an EMBL/GenBank/DDBJ whole genome shotgun (WGS) entry which is preliminary data.</text>
</comment>
<reference evidence="1" key="1">
    <citation type="journal article" date="2019" name="PLoS Negl. Trop. Dis.">
        <title>Revisiting the worldwide diversity of Leptospira species in the environment.</title>
        <authorList>
            <person name="Vincent A.T."/>
            <person name="Schiettekatte O."/>
            <person name="Bourhy P."/>
            <person name="Veyrier F.J."/>
            <person name="Picardeau M."/>
        </authorList>
    </citation>
    <scope>NUCLEOTIDE SEQUENCE [LARGE SCALE GENOMIC DNA]</scope>
    <source>
        <strain evidence="1">201702476</strain>
    </source>
</reference>
<dbReference type="InterPro" id="IPR029063">
    <property type="entry name" value="SAM-dependent_MTases_sf"/>
</dbReference>
<evidence type="ECO:0000313" key="2">
    <source>
        <dbReference type="Proteomes" id="UP000297693"/>
    </source>
</evidence>
<keyword evidence="1" id="KW-0489">Methyltransferase</keyword>
<dbReference type="PANTHER" id="PTHR43861:SF6">
    <property type="entry name" value="METHYLTRANSFERASE TYPE 11"/>
    <property type="match status" value="1"/>
</dbReference>
<dbReference type="PANTHER" id="PTHR43861">
    <property type="entry name" value="TRANS-ACONITATE 2-METHYLTRANSFERASE-RELATED"/>
    <property type="match status" value="1"/>
</dbReference>
<dbReference type="Gene3D" id="3.40.50.150">
    <property type="entry name" value="Vaccinia Virus protein VP39"/>
    <property type="match status" value="1"/>
</dbReference>
<gene>
    <name evidence="1" type="ORF">EHQ58_12455</name>
</gene>
<dbReference type="Proteomes" id="UP000297693">
    <property type="component" value="Unassembled WGS sequence"/>
</dbReference>
<accession>A0A4R9K237</accession>
<keyword evidence="2" id="KW-1185">Reference proteome</keyword>
<dbReference type="EMBL" id="RQGD01000034">
    <property type="protein sequence ID" value="TGL58185.1"/>
    <property type="molecule type" value="Genomic_DNA"/>
</dbReference>
<name>A0A4R9K237_9LEPT</name>
<evidence type="ECO:0000313" key="1">
    <source>
        <dbReference type="EMBL" id="TGL58185.1"/>
    </source>
</evidence>
<dbReference type="SUPFAM" id="SSF53335">
    <property type="entry name" value="S-adenosyl-L-methionine-dependent methyltransferases"/>
    <property type="match status" value="1"/>
</dbReference>
<dbReference type="OrthoDB" id="338505at2"/>
<proteinExistence type="predicted"/>
<dbReference type="Pfam" id="PF13489">
    <property type="entry name" value="Methyltransf_23"/>
    <property type="match status" value="1"/>
</dbReference>